<reference evidence="1 2" key="1">
    <citation type="submission" date="2019-03" db="EMBL/GenBank/DDBJ databases">
        <title>Single cell metagenomics reveals metabolic interactions within the superorganism composed of flagellate Streblomastix strix and complex community of Bacteroidetes bacteria on its surface.</title>
        <authorList>
            <person name="Treitli S.C."/>
            <person name="Kolisko M."/>
            <person name="Husnik F."/>
            <person name="Keeling P."/>
            <person name="Hampl V."/>
        </authorList>
    </citation>
    <scope>NUCLEOTIDE SEQUENCE [LARGE SCALE GENOMIC DNA]</scope>
    <source>
        <strain evidence="1">ST1C</strain>
    </source>
</reference>
<proteinExistence type="predicted"/>
<gene>
    <name evidence="1" type="ORF">EZS28_044475</name>
</gene>
<name>A0A5J4TP44_9EUKA</name>
<sequence length="74" mass="8369">MPGLTVLSCLRRTPRDFALVKNLIVTPFLPCKDFFGLGPLAGALRVNKQPKSSLSLQEVVYNLEEYWEQDQDNS</sequence>
<accession>A0A5J4TP44</accession>
<organism evidence="1 2">
    <name type="scientific">Streblomastix strix</name>
    <dbReference type="NCBI Taxonomy" id="222440"/>
    <lineage>
        <taxon>Eukaryota</taxon>
        <taxon>Metamonada</taxon>
        <taxon>Preaxostyla</taxon>
        <taxon>Oxymonadida</taxon>
        <taxon>Streblomastigidae</taxon>
        <taxon>Streblomastix</taxon>
    </lineage>
</organism>
<protein>
    <submittedName>
        <fullName evidence="1">Uncharacterized protein</fullName>
    </submittedName>
</protein>
<dbReference type="Proteomes" id="UP000324800">
    <property type="component" value="Unassembled WGS sequence"/>
</dbReference>
<evidence type="ECO:0000313" key="1">
    <source>
        <dbReference type="EMBL" id="KAA6359997.1"/>
    </source>
</evidence>
<dbReference type="EMBL" id="SNRW01027574">
    <property type="protein sequence ID" value="KAA6359997.1"/>
    <property type="molecule type" value="Genomic_DNA"/>
</dbReference>
<dbReference type="AlphaFoldDB" id="A0A5J4TP44"/>
<evidence type="ECO:0000313" key="2">
    <source>
        <dbReference type="Proteomes" id="UP000324800"/>
    </source>
</evidence>
<comment type="caution">
    <text evidence="1">The sequence shown here is derived from an EMBL/GenBank/DDBJ whole genome shotgun (WGS) entry which is preliminary data.</text>
</comment>